<evidence type="ECO:0000313" key="2">
    <source>
        <dbReference type="EMBL" id="WAJ22080.1"/>
    </source>
</evidence>
<protein>
    <submittedName>
        <fullName evidence="2">Uncharacterized protein</fullName>
    </submittedName>
</protein>
<dbReference type="RefSeq" id="WP_268114107.1">
    <property type="nucleotide sequence ID" value="NZ_CP113524.1"/>
</dbReference>
<evidence type="ECO:0000256" key="1">
    <source>
        <dbReference type="SAM" id="Phobius"/>
    </source>
</evidence>
<feature type="transmembrane region" description="Helical" evidence="1">
    <location>
        <begin position="135"/>
        <end position="154"/>
    </location>
</feature>
<keyword evidence="3" id="KW-1185">Reference proteome</keyword>
<dbReference type="Proteomes" id="UP001163115">
    <property type="component" value="Chromosome"/>
</dbReference>
<proteinExistence type="predicted"/>
<dbReference type="EMBL" id="CP113524">
    <property type="protein sequence ID" value="WAJ22080.1"/>
    <property type="molecule type" value="Genomic_DNA"/>
</dbReference>
<keyword evidence="1" id="KW-1133">Transmembrane helix</keyword>
<evidence type="ECO:0000313" key="3">
    <source>
        <dbReference type="Proteomes" id="UP001163115"/>
    </source>
</evidence>
<feature type="transmembrane region" description="Helical" evidence="1">
    <location>
        <begin position="166"/>
        <end position="191"/>
    </location>
</feature>
<keyword evidence="1" id="KW-0812">Transmembrane</keyword>
<organism evidence="2 3">
    <name type="scientific">Lacrimispora xylanolytica</name>
    <dbReference type="NCBI Taxonomy" id="29375"/>
    <lineage>
        <taxon>Bacteria</taxon>
        <taxon>Bacillati</taxon>
        <taxon>Bacillota</taxon>
        <taxon>Clostridia</taxon>
        <taxon>Lachnospirales</taxon>
        <taxon>Lachnospiraceae</taxon>
        <taxon>Lacrimispora</taxon>
    </lineage>
</organism>
<name>A0ABY7A5Z4_9FIRM</name>
<sequence>MLMEELLNIYDEKIFNNKHFFLRLKKGEKIIMISMLLCLIAYIILIFIFQDNTKGFLVSLGVVVILVCFLTWLNNKLYHKDMKEKIKNFKTYHLEELKKILKRHDHYYYSTRQIDTIIEWCDTEAQRESNFLTSIRPISTFAAVVFIPVSMMILDKCLGNEVNRQFISIVVIYGISYLLVFLLWLCYGPIIKDILNRRERMAEKLANDLRNLKLNEPRIPD</sequence>
<feature type="transmembrane region" description="Helical" evidence="1">
    <location>
        <begin position="30"/>
        <end position="49"/>
    </location>
</feature>
<feature type="transmembrane region" description="Helical" evidence="1">
    <location>
        <begin position="55"/>
        <end position="73"/>
    </location>
</feature>
<gene>
    <name evidence="2" type="ORF">OW255_10840</name>
</gene>
<reference evidence="2" key="1">
    <citation type="submission" date="2022-11" db="EMBL/GenBank/DDBJ databases">
        <title>Lacrimispora xylanolytica sy1, complete genome.</title>
        <authorList>
            <person name="Choi S."/>
        </authorList>
    </citation>
    <scope>NUCLEOTIDE SEQUENCE</scope>
    <source>
        <strain evidence="2">Sy1</strain>
    </source>
</reference>
<keyword evidence="1" id="KW-0472">Membrane</keyword>
<accession>A0ABY7A5Z4</accession>